<gene>
    <name evidence="2" type="ORF">N7468_004171</name>
</gene>
<reference evidence="2" key="1">
    <citation type="submission" date="2022-11" db="EMBL/GenBank/DDBJ databases">
        <authorList>
            <person name="Petersen C."/>
        </authorList>
    </citation>
    <scope>NUCLEOTIDE SEQUENCE</scope>
    <source>
        <strain evidence="2">IBT 19713</strain>
    </source>
</reference>
<evidence type="ECO:0000313" key="2">
    <source>
        <dbReference type="EMBL" id="KAJ5239552.1"/>
    </source>
</evidence>
<comment type="caution">
    <text evidence="2">The sequence shown here is derived from an EMBL/GenBank/DDBJ whole genome shotgun (WGS) entry which is preliminary data.</text>
</comment>
<reference evidence="2" key="2">
    <citation type="journal article" date="2023" name="IMA Fungus">
        <title>Comparative genomic study of the Penicillium genus elucidates a diverse pangenome and 15 lateral gene transfer events.</title>
        <authorList>
            <person name="Petersen C."/>
            <person name="Sorensen T."/>
            <person name="Nielsen M.R."/>
            <person name="Sondergaard T.E."/>
            <person name="Sorensen J.L."/>
            <person name="Fitzpatrick D.A."/>
            <person name="Frisvad J.C."/>
            <person name="Nielsen K.L."/>
        </authorList>
    </citation>
    <scope>NUCLEOTIDE SEQUENCE</scope>
    <source>
        <strain evidence="2">IBT 19713</strain>
    </source>
</reference>
<keyword evidence="3" id="KW-1185">Reference proteome</keyword>
<dbReference type="Proteomes" id="UP001150941">
    <property type="component" value="Unassembled WGS sequence"/>
</dbReference>
<dbReference type="RefSeq" id="XP_058332471.1">
    <property type="nucleotide sequence ID" value="XM_058473468.1"/>
</dbReference>
<proteinExistence type="predicted"/>
<accession>A0A9W9P836</accession>
<dbReference type="GeneID" id="83200771"/>
<evidence type="ECO:0000256" key="1">
    <source>
        <dbReference type="SAM" id="MobiDB-lite"/>
    </source>
</evidence>
<feature type="region of interest" description="Disordered" evidence="1">
    <location>
        <begin position="74"/>
        <end position="121"/>
    </location>
</feature>
<evidence type="ECO:0000313" key="3">
    <source>
        <dbReference type="Proteomes" id="UP001150941"/>
    </source>
</evidence>
<feature type="compositionally biased region" description="Low complexity" evidence="1">
    <location>
        <begin position="110"/>
        <end position="121"/>
    </location>
</feature>
<feature type="compositionally biased region" description="Polar residues" evidence="1">
    <location>
        <begin position="97"/>
        <end position="109"/>
    </location>
</feature>
<organism evidence="2 3">
    <name type="scientific">Penicillium chermesinum</name>
    <dbReference type="NCBI Taxonomy" id="63820"/>
    <lineage>
        <taxon>Eukaryota</taxon>
        <taxon>Fungi</taxon>
        <taxon>Dikarya</taxon>
        <taxon>Ascomycota</taxon>
        <taxon>Pezizomycotina</taxon>
        <taxon>Eurotiomycetes</taxon>
        <taxon>Eurotiomycetidae</taxon>
        <taxon>Eurotiales</taxon>
        <taxon>Aspergillaceae</taxon>
        <taxon>Penicillium</taxon>
    </lineage>
</organism>
<dbReference type="OrthoDB" id="4455194at2759"/>
<sequence length="387" mass="43386">MDLLAALDIIRNAPDESLHIYATQTISTLKLIEKRLQHFLPANSPIVVDSPASIEFARSQSPANAEVPCSLYNHFLSPPERPTSPASQNDHRVSHSPHASPQGSPGTGISSTTASSNHTTTNLEPLLDGIKNHTYWLLAAKELEDDAIIPHNRSSEDIRLEDIRRAEGARVSDQQSKIRRVLALRSLATEYDKDQAEKRISPTRLEELCAYVSSPETSTLNLKANHTVKDSFETKALNSGLRHLTIERTLNARLKSDGLPGSYEAISAVLALNIHNFRCLRYQDFSAVLDEVKSMQVPVSRKKRKRSRKTTDERTTPLLPLLQDLSQWFGRLQEKYEVTDDAGIPPDIFDEILAQPANICALSSDTFNFDDICSWDTRHLPFAMRWD</sequence>
<dbReference type="EMBL" id="JAPQKS010000003">
    <property type="protein sequence ID" value="KAJ5239552.1"/>
    <property type="molecule type" value="Genomic_DNA"/>
</dbReference>
<dbReference type="AlphaFoldDB" id="A0A9W9P836"/>
<protein>
    <submittedName>
        <fullName evidence="2">Uncharacterized protein</fullName>
    </submittedName>
</protein>
<name>A0A9W9P836_9EURO</name>